<reference evidence="2" key="2">
    <citation type="submission" date="2020-09" db="EMBL/GenBank/DDBJ databases">
        <authorList>
            <person name="Sun Q."/>
            <person name="Kim S."/>
        </authorList>
    </citation>
    <scope>NUCLEOTIDE SEQUENCE</scope>
    <source>
        <strain evidence="2">KCTC 42651</strain>
    </source>
</reference>
<protein>
    <recommendedName>
        <fullName evidence="1">DUF2249 domain-containing protein</fullName>
    </recommendedName>
</protein>
<organism evidence="2 3">
    <name type="scientific">Thalassobaculum fulvum</name>
    <dbReference type="NCBI Taxonomy" id="1633335"/>
    <lineage>
        <taxon>Bacteria</taxon>
        <taxon>Pseudomonadati</taxon>
        <taxon>Pseudomonadota</taxon>
        <taxon>Alphaproteobacteria</taxon>
        <taxon>Rhodospirillales</taxon>
        <taxon>Thalassobaculaceae</taxon>
        <taxon>Thalassobaculum</taxon>
    </lineage>
</organism>
<evidence type="ECO:0000313" key="3">
    <source>
        <dbReference type="Proteomes" id="UP000630353"/>
    </source>
</evidence>
<dbReference type="InterPro" id="IPR018720">
    <property type="entry name" value="DUF2249"/>
</dbReference>
<gene>
    <name evidence="2" type="ORF">GCM10017083_28320</name>
</gene>
<dbReference type="Pfam" id="PF10006">
    <property type="entry name" value="DUF2249"/>
    <property type="match status" value="1"/>
</dbReference>
<name>A0A918XSP2_9PROT</name>
<dbReference type="AlphaFoldDB" id="A0A918XSP2"/>
<feature type="domain" description="DUF2249" evidence="1">
    <location>
        <begin position="99"/>
        <end position="166"/>
    </location>
</feature>
<sequence>MTALSPEATWLELVSTHETTFERLVAHDPKIAKFGRVLGDERVADRLTVQDVAHMLNLPAPTLLAVAAGAAVVEPPIQAPPSPAEDAVSTGAVMQRVRLDLRPVFADGHEPLGLILDEIDRLPDGAALVIEAPFHPVPLRRLLGGRGYDSAARQVAADHWRVAFRRPAPAA</sequence>
<proteinExistence type="predicted"/>
<dbReference type="Proteomes" id="UP000630353">
    <property type="component" value="Unassembled WGS sequence"/>
</dbReference>
<keyword evidence="3" id="KW-1185">Reference proteome</keyword>
<evidence type="ECO:0000313" key="2">
    <source>
        <dbReference type="EMBL" id="GHD52649.1"/>
    </source>
</evidence>
<comment type="caution">
    <text evidence="2">The sequence shown here is derived from an EMBL/GenBank/DDBJ whole genome shotgun (WGS) entry which is preliminary data.</text>
</comment>
<reference evidence="2" key="1">
    <citation type="journal article" date="2014" name="Int. J. Syst. Evol. Microbiol.">
        <title>Complete genome sequence of Corynebacterium casei LMG S-19264T (=DSM 44701T), isolated from a smear-ripened cheese.</title>
        <authorList>
            <consortium name="US DOE Joint Genome Institute (JGI-PGF)"/>
            <person name="Walter F."/>
            <person name="Albersmeier A."/>
            <person name="Kalinowski J."/>
            <person name="Ruckert C."/>
        </authorList>
    </citation>
    <scope>NUCLEOTIDE SEQUENCE</scope>
    <source>
        <strain evidence="2">KCTC 42651</strain>
    </source>
</reference>
<accession>A0A918XSP2</accession>
<dbReference type="EMBL" id="BMZS01000006">
    <property type="protein sequence ID" value="GHD52649.1"/>
    <property type="molecule type" value="Genomic_DNA"/>
</dbReference>
<evidence type="ECO:0000259" key="1">
    <source>
        <dbReference type="Pfam" id="PF10006"/>
    </source>
</evidence>
<dbReference type="RefSeq" id="WP_189990686.1">
    <property type="nucleotide sequence ID" value="NZ_BMZS01000006.1"/>
</dbReference>